<feature type="compositionally biased region" description="Low complexity" evidence="1">
    <location>
        <begin position="65"/>
        <end position="79"/>
    </location>
</feature>
<reference evidence="2 3" key="1">
    <citation type="journal article" date="2018" name="Elife">
        <title>Functional genomics of lipid metabolism in the oleaginous yeast Rhodosporidium toruloides.</title>
        <authorList>
            <person name="Coradetti S.T."/>
            <person name="Pinel D."/>
            <person name="Geiselman G."/>
            <person name="Ito M."/>
            <person name="Mondo S."/>
            <person name="Reilly M.C."/>
            <person name="Cheng Y.F."/>
            <person name="Bauer S."/>
            <person name="Grigoriev I."/>
            <person name="Gladden J.M."/>
            <person name="Simmons B.A."/>
            <person name="Brem R."/>
            <person name="Arkin A.P."/>
            <person name="Skerker J.M."/>
        </authorList>
    </citation>
    <scope>NUCLEOTIDE SEQUENCE [LARGE SCALE GENOMIC DNA]</scope>
    <source>
        <strain evidence="2 3">NBRC 0880</strain>
    </source>
</reference>
<evidence type="ECO:0000313" key="2">
    <source>
        <dbReference type="EMBL" id="PRQ75384.1"/>
    </source>
</evidence>
<evidence type="ECO:0008006" key="4">
    <source>
        <dbReference type="Google" id="ProtNLM"/>
    </source>
</evidence>
<accession>A0A2T0ABK3</accession>
<name>A0A2T0ABK3_RHOTO</name>
<dbReference type="AlphaFoldDB" id="A0A2T0ABK3"/>
<gene>
    <name evidence="2" type="ORF">AAT19DRAFT_14406</name>
</gene>
<sequence length="417" mass="46494">MFACAPFPPRIPRLEARFAKSPLHRTRPLSSADSPVVASLPPSPHSHTLGLPLARSQPLARPCQPLSRSKSPSGSSTSPASAVLMSAIEHMRRLTRIGLACRAFYGVVERPLSRTMFATLASSPDQSFIDRTLAAERAGKPFETLYLRTGDEAMMSWNIPEMHGREALRKVVLLPRESRPGVLYPRMLSSEHCPTLECLVASGSRIQDRATNPYLALRELAVNLDDGHLVRHLVSPSLTPNLRVLAIWDRPSSSMAAEDLFDDDLFARLDFVQITFRPFYSDPTGRLYSDQHSTPVLFRPDRATISGIIPESFCSSYLQLHSIRGTGEHSMISVLYLTLCIRQGAAKKALFLPQELHPSTAIPTSTFLSRARDDLLDAIEDAEVGYVGWYHADEETDASISEPFRRYLDRERLEGRM</sequence>
<evidence type="ECO:0000313" key="3">
    <source>
        <dbReference type="Proteomes" id="UP000239560"/>
    </source>
</evidence>
<proteinExistence type="predicted"/>
<evidence type="ECO:0000256" key="1">
    <source>
        <dbReference type="SAM" id="MobiDB-lite"/>
    </source>
</evidence>
<feature type="region of interest" description="Disordered" evidence="1">
    <location>
        <begin position="24"/>
        <end position="51"/>
    </location>
</feature>
<dbReference type="EMBL" id="LCTV02000005">
    <property type="protein sequence ID" value="PRQ75384.1"/>
    <property type="molecule type" value="Genomic_DNA"/>
</dbReference>
<feature type="region of interest" description="Disordered" evidence="1">
    <location>
        <begin position="60"/>
        <end position="79"/>
    </location>
</feature>
<dbReference type="OrthoDB" id="10400523at2759"/>
<comment type="caution">
    <text evidence="2">The sequence shown here is derived from an EMBL/GenBank/DDBJ whole genome shotgun (WGS) entry which is preliminary data.</text>
</comment>
<dbReference type="Proteomes" id="UP000239560">
    <property type="component" value="Unassembled WGS sequence"/>
</dbReference>
<organism evidence="2 3">
    <name type="scientific">Rhodotorula toruloides</name>
    <name type="common">Yeast</name>
    <name type="synonym">Rhodosporidium toruloides</name>
    <dbReference type="NCBI Taxonomy" id="5286"/>
    <lineage>
        <taxon>Eukaryota</taxon>
        <taxon>Fungi</taxon>
        <taxon>Dikarya</taxon>
        <taxon>Basidiomycota</taxon>
        <taxon>Pucciniomycotina</taxon>
        <taxon>Microbotryomycetes</taxon>
        <taxon>Sporidiobolales</taxon>
        <taxon>Sporidiobolaceae</taxon>
        <taxon>Rhodotorula</taxon>
    </lineage>
</organism>
<protein>
    <recommendedName>
        <fullName evidence="4">Proteophosphoglycan 5</fullName>
    </recommendedName>
</protein>